<keyword evidence="4" id="KW-0342">GTP-binding</keyword>
<evidence type="ECO:0000256" key="3">
    <source>
        <dbReference type="ARBA" id="ARBA00022842"/>
    </source>
</evidence>
<keyword evidence="1" id="KW-0479">Metal-binding</keyword>
<keyword evidence="2" id="KW-0547">Nucleotide-binding</keyword>
<dbReference type="AlphaFoldDB" id="A0A8S1QZD2"/>
<dbReference type="PANTHER" id="PTHR10229">
    <property type="entry name" value="GTP-BINDING PROTEIN HFLX"/>
    <property type="match status" value="1"/>
</dbReference>
<dbReference type="Proteomes" id="UP000692954">
    <property type="component" value="Unassembled WGS sequence"/>
</dbReference>
<protein>
    <recommendedName>
        <fullName evidence="5">Hflx-type G domain-containing protein</fullName>
    </recommendedName>
</protein>
<dbReference type="Pfam" id="PF01926">
    <property type="entry name" value="MMR_HSR1"/>
    <property type="match status" value="1"/>
</dbReference>
<dbReference type="OrthoDB" id="10268034at2759"/>
<keyword evidence="7" id="KW-1185">Reference proteome</keyword>
<evidence type="ECO:0000256" key="2">
    <source>
        <dbReference type="ARBA" id="ARBA00022741"/>
    </source>
</evidence>
<dbReference type="InterPro" id="IPR016496">
    <property type="entry name" value="GTPase_HflX"/>
</dbReference>
<dbReference type="Pfam" id="PF13167">
    <property type="entry name" value="GTP-bdg_N"/>
    <property type="match status" value="1"/>
</dbReference>
<keyword evidence="3" id="KW-0460">Magnesium</keyword>
<accession>A0A8S1QZD2</accession>
<dbReference type="NCBIfam" id="TIGR00231">
    <property type="entry name" value="small_GTP"/>
    <property type="match status" value="1"/>
</dbReference>
<dbReference type="GO" id="GO:0043022">
    <property type="term" value="F:ribosome binding"/>
    <property type="evidence" value="ECO:0007669"/>
    <property type="project" value="TreeGrafter"/>
</dbReference>
<proteinExistence type="predicted"/>
<reference evidence="6" key="1">
    <citation type="submission" date="2021-01" db="EMBL/GenBank/DDBJ databases">
        <authorList>
            <consortium name="Genoscope - CEA"/>
            <person name="William W."/>
        </authorList>
    </citation>
    <scope>NUCLEOTIDE SEQUENCE</scope>
</reference>
<dbReference type="CDD" id="cd01878">
    <property type="entry name" value="HflX"/>
    <property type="match status" value="1"/>
</dbReference>
<dbReference type="PANTHER" id="PTHR10229:SF8">
    <property type="entry name" value="GTPASE HFLX"/>
    <property type="match status" value="1"/>
</dbReference>
<dbReference type="GO" id="GO:0005525">
    <property type="term" value="F:GTP binding"/>
    <property type="evidence" value="ECO:0007669"/>
    <property type="project" value="UniProtKB-KW"/>
</dbReference>
<comment type="caution">
    <text evidence="6">The sequence shown here is derived from an EMBL/GenBank/DDBJ whole genome shotgun (WGS) entry which is preliminary data.</text>
</comment>
<dbReference type="GO" id="GO:0005737">
    <property type="term" value="C:cytoplasm"/>
    <property type="evidence" value="ECO:0007669"/>
    <property type="project" value="TreeGrafter"/>
</dbReference>
<evidence type="ECO:0000313" key="7">
    <source>
        <dbReference type="Proteomes" id="UP000692954"/>
    </source>
</evidence>
<feature type="domain" description="Hflx-type G" evidence="5">
    <location>
        <begin position="335"/>
        <end position="506"/>
    </location>
</feature>
<evidence type="ECO:0000256" key="1">
    <source>
        <dbReference type="ARBA" id="ARBA00022723"/>
    </source>
</evidence>
<organism evidence="6 7">
    <name type="scientific">Paramecium sonneborni</name>
    <dbReference type="NCBI Taxonomy" id="65129"/>
    <lineage>
        <taxon>Eukaryota</taxon>
        <taxon>Sar</taxon>
        <taxon>Alveolata</taxon>
        <taxon>Ciliophora</taxon>
        <taxon>Intramacronucleata</taxon>
        <taxon>Oligohymenophorea</taxon>
        <taxon>Peniculida</taxon>
        <taxon>Parameciidae</taxon>
        <taxon>Paramecium</taxon>
    </lineage>
</organism>
<evidence type="ECO:0000259" key="5">
    <source>
        <dbReference type="PROSITE" id="PS51705"/>
    </source>
</evidence>
<dbReference type="GO" id="GO:0046872">
    <property type="term" value="F:metal ion binding"/>
    <property type="evidence" value="ECO:0007669"/>
    <property type="project" value="UniProtKB-KW"/>
</dbReference>
<dbReference type="InterPro" id="IPR025121">
    <property type="entry name" value="GTPase_HflX_N"/>
</dbReference>
<sequence>MLIKKLSNAILKYRFSKEILDFAKPNPTKLQISQQSIKCIVLHPIFHQNQDPQLELYMAEEAIGLSKQLNWTLQQGPFWKDQNIKRNQTKNNSDNKDELLINEDDLDDEWKNQIIRNSIAKSSLVKVPHIHSNTFFTKSKLSMLGQYIQSNKINAVFINHELTQLQTKNLQKIWTQYSKGDITSTINENINDYNEDQQNYDNINNEEGLSVKVYDRFTMILQIFAKRSTQGVSKLQIELSFLKFVKTQLVRNNNAFISLLQIFKGDLMMANEIYLEIIQAQSRKALNKMNDSVESELQLYRKLIDDRIEIVKKHIDEVNIQRINIKRKKLIQTVPKIALIGYTNAGKSQLLNCILQKDAIQNKDLLFQTLDITSKQIRLISGQKAILLDTIGFISDLPKDLIEPFKSTLEGIQDADIVLHIRDISHPQTEHQKQVVLNILKDLGFDQEFYNKKMIEVWNKIDLINYPIDYESIETQDQPIVPISALMNINIKKLLQIMEEKSNQVMNKKLYRIKYNIDQHFERLKWLYDNGNISGIKNELQRPPVKRGDPSIIEFEVILDEVTYNRFITTFQSEMRINKNNNIPHSNWK</sequence>
<evidence type="ECO:0000313" key="6">
    <source>
        <dbReference type="EMBL" id="CAD8120404.1"/>
    </source>
</evidence>
<dbReference type="InterPro" id="IPR005225">
    <property type="entry name" value="Small_GTP-bd"/>
</dbReference>
<dbReference type="InterPro" id="IPR006073">
    <property type="entry name" value="GTP-bd"/>
</dbReference>
<gene>
    <name evidence="6" type="ORF">PSON_ATCC_30995.1.T1260041</name>
</gene>
<name>A0A8S1QZD2_9CILI</name>
<dbReference type="EMBL" id="CAJJDN010000126">
    <property type="protein sequence ID" value="CAD8120404.1"/>
    <property type="molecule type" value="Genomic_DNA"/>
</dbReference>
<dbReference type="PROSITE" id="PS51705">
    <property type="entry name" value="G_HFLX"/>
    <property type="match status" value="1"/>
</dbReference>
<evidence type="ECO:0000256" key="4">
    <source>
        <dbReference type="ARBA" id="ARBA00023134"/>
    </source>
</evidence>
<dbReference type="InterPro" id="IPR030394">
    <property type="entry name" value="G_HFLX_dom"/>
</dbReference>